<dbReference type="Gene3D" id="3.40.50.1360">
    <property type="match status" value="1"/>
</dbReference>
<dbReference type="InterPro" id="IPR005900">
    <property type="entry name" value="6-phosphogluconolactonase_DevB"/>
</dbReference>
<evidence type="ECO:0000256" key="2">
    <source>
        <dbReference type="ARBA" id="ARBA00004961"/>
    </source>
</evidence>
<keyword evidence="9" id="KW-1185">Reference proteome</keyword>
<protein>
    <recommendedName>
        <fullName evidence="4 6">6-phosphogluconolactonase</fullName>
        <shortName evidence="6">6PGL</shortName>
        <ecNumber evidence="4 6">3.1.1.31</ecNumber>
    </recommendedName>
</protein>
<feature type="domain" description="Glucosamine/galactosamine-6-phosphate isomerase" evidence="7">
    <location>
        <begin position="8"/>
        <end position="226"/>
    </location>
</feature>
<dbReference type="OrthoDB" id="432544at2759"/>
<evidence type="ECO:0000313" key="9">
    <source>
        <dbReference type="Proteomes" id="UP001153712"/>
    </source>
</evidence>
<accession>A0A9N9XJ93</accession>
<dbReference type="SUPFAM" id="SSF100950">
    <property type="entry name" value="NagB/RpiA/CoA transferase-like"/>
    <property type="match status" value="1"/>
</dbReference>
<dbReference type="FunFam" id="3.40.50.1360:FF:000005">
    <property type="entry name" value="6-phosphogluconolactonase"/>
    <property type="match status" value="1"/>
</dbReference>
<evidence type="ECO:0000256" key="1">
    <source>
        <dbReference type="ARBA" id="ARBA00000832"/>
    </source>
</evidence>
<dbReference type="EMBL" id="OU900104">
    <property type="protein sequence ID" value="CAG9856054.1"/>
    <property type="molecule type" value="Genomic_DNA"/>
</dbReference>
<proteinExistence type="inferred from homology"/>
<dbReference type="InterPro" id="IPR039104">
    <property type="entry name" value="6PGL"/>
</dbReference>
<dbReference type="EC" id="3.1.1.31" evidence="4 6"/>
<comment type="pathway">
    <text evidence="2 6">Carbohydrate degradation; pentose phosphate pathway; D-ribulose 5-phosphate from D-glucose 6-phosphate (oxidative stage): step 2/3.</text>
</comment>
<dbReference type="GO" id="GO:0005975">
    <property type="term" value="P:carbohydrate metabolic process"/>
    <property type="evidence" value="ECO:0007669"/>
    <property type="project" value="UniProtKB-UniRule"/>
</dbReference>
<dbReference type="InterPro" id="IPR006148">
    <property type="entry name" value="Glc/Gal-6P_isomerase"/>
</dbReference>
<sequence>MSVIIVENKDKVIAKLSEIIEETARISIQKRGKFLVGFSGGSLATFLATGLPKIQTDFSKWTIFFCDERVVPVNNPDSTFGLYKKTLIDSGAVPLKDEQFVQIEQGVPADVAARAYENKVREHFPKANTPRFDLLLLGMGPDGHTCSLFPGHSLLEEKSKWFAPITDSPKPPPSRVTMTYPVVNNADVCVFAAAGKEKADMIKRILVDKEDLPATRVRPVSGDLYWIIDNDAGQFLNTQTSV</sequence>
<evidence type="ECO:0000313" key="8">
    <source>
        <dbReference type="EMBL" id="CAG9856054.1"/>
    </source>
</evidence>
<evidence type="ECO:0000256" key="3">
    <source>
        <dbReference type="ARBA" id="ARBA00010662"/>
    </source>
</evidence>
<dbReference type="NCBIfam" id="TIGR01198">
    <property type="entry name" value="pgl"/>
    <property type="match status" value="1"/>
</dbReference>
<evidence type="ECO:0000256" key="6">
    <source>
        <dbReference type="RuleBase" id="RU365095"/>
    </source>
</evidence>
<reference evidence="8" key="1">
    <citation type="submission" date="2022-01" db="EMBL/GenBank/DDBJ databases">
        <authorList>
            <person name="King R."/>
        </authorList>
    </citation>
    <scope>NUCLEOTIDE SEQUENCE</scope>
</reference>
<dbReference type="GO" id="GO:0017057">
    <property type="term" value="F:6-phosphogluconolactonase activity"/>
    <property type="evidence" value="ECO:0007669"/>
    <property type="project" value="UniProtKB-UniRule"/>
</dbReference>
<evidence type="ECO:0000256" key="5">
    <source>
        <dbReference type="ARBA" id="ARBA00022801"/>
    </source>
</evidence>
<keyword evidence="5 6" id="KW-0378">Hydrolase</keyword>
<evidence type="ECO:0000256" key="4">
    <source>
        <dbReference type="ARBA" id="ARBA00013198"/>
    </source>
</evidence>
<dbReference type="PANTHER" id="PTHR11054:SF0">
    <property type="entry name" value="6-PHOSPHOGLUCONOLACTONASE"/>
    <property type="match status" value="1"/>
</dbReference>
<comment type="similarity">
    <text evidence="3 6">Belongs to the glucosamine/galactosamine-6-phosphate isomerase family. 6-phosphogluconolactonase subfamily.</text>
</comment>
<organism evidence="8 9">
    <name type="scientific">Phyllotreta striolata</name>
    <name type="common">Striped flea beetle</name>
    <name type="synonym">Crioceris striolata</name>
    <dbReference type="NCBI Taxonomy" id="444603"/>
    <lineage>
        <taxon>Eukaryota</taxon>
        <taxon>Metazoa</taxon>
        <taxon>Ecdysozoa</taxon>
        <taxon>Arthropoda</taxon>
        <taxon>Hexapoda</taxon>
        <taxon>Insecta</taxon>
        <taxon>Pterygota</taxon>
        <taxon>Neoptera</taxon>
        <taxon>Endopterygota</taxon>
        <taxon>Coleoptera</taxon>
        <taxon>Polyphaga</taxon>
        <taxon>Cucujiformia</taxon>
        <taxon>Chrysomeloidea</taxon>
        <taxon>Chrysomelidae</taxon>
        <taxon>Galerucinae</taxon>
        <taxon>Alticini</taxon>
        <taxon>Phyllotreta</taxon>
    </lineage>
</organism>
<dbReference type="GO" id="GO:0006098">
    <property type="term" value="P:pentose-phosphate shunt"/>
    <property type="evidence" value="ECO:0007669"/>
    <property type="project" value="InterPro"/>
</dbReference>
<dbReference type="AlphaFoldDB" id="A0A9N9XJ93"/>
<dbReference type="InterPro" id="IPR037171">
    <property type="entry name" value="NagB/RpiA_transferase-like"/>
</dbReference>
<evidence type="ECO:0000259" key="7">
    <source>
        <dbReference type="Pfam" id="PF01182"/>
    </source>
</evidence>
<comment type="catalytic activity">
    <reaction evidence="1 6">
        <text>6-phospho-D-glucono-1,5-lactone + H2O = 6-phospho-D-gluconate + H(+)</text>
        <dbReference type="Rhea" id="RHEA:12556"/>
        <dbReference type="ChEBI" id="CHEBI:15377"/>
        <dbReference type="ChEBI" id="CHEBI:15378"/>
        <dbReference type="ChEBI" id="CHEBI:57955"/>
        <dbReference type="ChEBI" id="CHEBI:58759"/>
        <dbReference type="EC" id="3.1.1.31"/>
    </reaction>
</comment>
<gene>
    <name evidence="8" type="ORF">PHYEVI_LOCUS2481</name>
</gene>
<dbReference type="CDD" id="cd01400">
    <property type="entry name" value="6PGL"/>
    <property type="match status" value="1"/>
</dbReference>
<name>A0A9N9XJ93_PHYSR</name>
<comment type="function">
    <text evidence="6">Hydrolysis of 6-phosphogluconolactone to 6-phosphogluconate.</text>
</comment>
<dbReference type="Proteomes" id="UP001153712">
    <property type="component" value="Chromosome 11"/>
</dbReference>
<dbReference type="PANTHER" id="PTHR11054">
    <property type="entry name" value="6-PHOSPHOGLUCONOLACTONASE"/>
    <property type="match status" value="1"/>
</dbReference>
<dbReference type="Pfam" id="PF01182">
    <property type="entry name" value="Glucosamine_iso"/>
    <property type="match status" value="1"/>
</dbReference>